<comment type="caution">
    <text evidence="1">The sequence shown here is derived from an EMBL/GenBank/DDBJ whole genome shotgun (WGS) entry which is preliminary data.</text>
</comment>
<proteinExistence type="predicted"/>
<sequence length="68" mass="7452">MARTTPEQTRNKLGLVAAKKLDAAAEALNDYRMACLECSDNAAQHDRRKSMVGELKELAAWLEGCSKA</sequence>
<evidence type="ECO:0000313" key="2">
    <source>
        <dbReference type="Proteomes" id="UP000183210"/>
    </source>
</evidence>
<dbReference type="Proteomes" id="UP000183210">
    <property type="component" value="Unassembled WGS sequence"/>
</dbReference>
<dbReference type="EMBL" id="FOEV01000018">
    <property type="protein sequence ID" value="SER37934.1"/>
    <property type="molecule type" value="Genomic_DNA"/>
</dbReference>
<name>A0A9X8QLS4_9PSED</name>
<accession>A0A9X8QLS4</accession>
<dbReference type="AlphaFoldDB" id="A0A9X8QLS4"/>
<dbReference type="RefSeq" id="WP_074829792.1">
    <property type="nucleotide sequence ID" value="NZ_FOEV01000018.1"/>
</dbReference>
<protein>
    <submittedName>
        <fullName evidence="1">Uncharacterized protein</fullName>
    </submittedName>
</protein>
<evidence type="ECO:0000313" key="1">
    <source>
        <dbReference type="EMBL" id="SER37934.1"/>
    </source>
</evidence>
<reference evidence="1 2" key="1">
    <citation type="submission" date="2016-10" db="EMBL/GenBank/DDBJ databases">
        <authorList>
            <person name="Varghese N."/>
            <person name="Submissions S."/>
        </authorList>
    </citation>
    <scope>NUCLEOTIDE SEQUENCE [LARGE SCALE GENOMIC DNA]</scope>
    <source>
        <strain evidence="1 2">LMG 21974</strain>
    </source>
</reference>
<dbReference type="GeneID" id="300268784"/>
<organism evidence="1 2">
    <name type="scientific">Pseudomonas lutea</name>
    <dbReference type="NCBI Taxonomy" id="243924"/>
    <lineage>
        <taxon>Bacteria</taxon>
        <taxon>Pseudomonadati</taxon>
        <taxon>Pseudomonadota</taxon>
        <taxon>Gammaproteobacteria</taxon>
        <taxon>Pseudomonadales</taxon>
        <taxon>Pseudomonadaceae</taxon>
        <taxon>Pseudomonas</taxon>
    </lineage>
</organism>
<gene>
    <name evidence="1" type="ORF">SAMN05216409_118117</name>
</gene>